<dbReference type="GO" id="GO:0071281">
    <property type="term" value="P:cellular response to iron ion"/>
    <property type="evidence" value="ECO:0007669"/>
    <property type="project" value="TreeGrafter"/>
</dbReference>
<dbReference type="EMBL" id="DROK01000268">
    <property type="protein sequence ID" value="HHI97986.1"/>
    <property type="molecule type" value="Genomic_DNA"/>
</dbReference>
<comment type="caution">
    <text evidence="4">The sequence shown here is derived from an EMBL/GenBank/DDBJ whole genome shotgun (WGS) entry which is preliminary data.</text>
</comment>
<dbReference type="Proteomes" id="UP000886101">
    <property type="component" value="Unassembled WGS sequence"/>
</dbReference>
<organism evidence="4">
    <name type="scientific">Thermodesulfatator atlanticus</name>
    <dbReference type="NCBI Taxonomy" id="501497"/>
    <lineage>
        <taxon>Bacteria</taxon>
        <taxon>Pseudomonadati</taxon>
        <taxon>Thermodesulfobacteriota</taxon>
        <taxon>Thermodesulfobacteria</taxon>
        <taxon>Thermodesulfobacteriales</taxon>
        <taxon>Thermodesulfatatoraceae</taxon>
        <taxon>Thermodesulfatator</taxon>
    </lineage>
</organism>
<dbReference type="SUPFAM" id="SSF53807">
    <property type="entry name" value="Helical backbone' metal receptor"/>
    <property type="match status" value="1"/>
</dbReference>
<protein>
    <submittedName>
        <fullName evidence="4">ABC transporter substrate-binding protein</fullName>
    </submittedName>
</protein>
<dbReference type="Pfam" id="PF01497">
    <property type="entry name" value="Peripla_BP_2"/>
    <property type="match status" value="1"/>
</dbReference>
<dbReference type="InterPro" id="IPR050902">
    <property type="entry name" value="ABC_Transporter_SBP"/>
</dbReference>
<reference evidence="4" key="1">
    <citation type="journal article" date="2020" name="mSystems">
        <title>Genome- and Community-Level Interaction Insights into Carbon Utilization and Element Cycling Functions of Hydrothermarchaeota in Hydrothermal Sediment.</title>
        <authorList>
            <person name="Zhou Z."/>
            <person name="Liu Y."/>
            <person name="Xu W."/>
            <person name="Pan J."/>
            <person name="Luo Z.H."/>
            <person name="Li M."/>
        </authorList>
    </citation>
    <scope>NUCLEOTIDE SEQUENCE [LARGE SCALE GENOMIC DNA]</scope>
    <source>
        <strain evidence="4">HyVt-533</strain>
    </source>
</reference>
<feature type="domain" description="Fe/B12 periplasmic-binding" evidence="3">
    <location>
        <begin position="70"/>
        <end position="321"/>
    </location>
</feature>
<dbReference type="AlphaFoldDB" id="A0A7V5P1D6"/>
<evidence type="ECO:0000259" key="3">
    <source>
        <dbReference type="PROSITE" id="PS50983"/>
    </source>
</evidence>
<accession>A0A7V5P1D6</accession>
<gene>
    <name evidence="4" type="ORF">ENJ96_09075</name>
</gene>
<evidence type="ECO:0000256" key="2">
    <source>
        <dbReference type="SAM" id="Coils"/>
    </source>
</evidence>
<dbReference type="InterPro" id="IPR002491">
    <property type="entry name" value="ABC_transptr_periplasmic_BD"/>
</dbReference>
<dbReference type="PANTHER" id="PTHR30535:SF34">
    <property type="entry name" value="MOLYBDATE-BINDING PROTEIN MOLA"/>
    <property type="match status" value="1"/>
</dbReference>
<evidence type="ECO:0000256" key="1">
    <source>
        <dbReference type="ARBA" id="ARBA00022729"/>
    </source>
</evidence>
<dbReference type="PROSITE" id="PS50983">
    <property type="entry name" value="FE_B12_PBP"/>
    <property type="match status" value="1"/>
</dbReference>
<feature type="coiled-coil region" evidence="2">
    <location>
        <begin position="177"/>
        <end position="204"/>
    </location>
</feature>
<dbReference type="PANTHER" id="PTHR30535">
    <property type="entry name" value="VITAMIN B12-BINDING PROTEIN"/>
    <property type="match status" value="1"/>
</dbReference>
<dbReference type="InterPro" id="IPR054828">
    <property type="entry name" value="Vit_B12_bind_prot"/>
</dbReference>
<dbReference type="NCBIfam" id="NF038402">
    <property type="entry name" value="TroA_like"/>
    <property type="match status" value="1"/>
</dbReference>
<keyword evidence="1" id="KW-0732">Signal</keyword>
<dbReference type="Gene3D" id="3.40.50.1980">
    <property type="entry name" value="Nitrogenase molybdenum iron protein domain"/>
    <property type="match status" value="2"/>
</dbReference>
<sequence>MTFTFRDMGPPLAYFLKRWFTFNMAFARKQLFLLLLALTLGLTGPRNVLAFLKIVDDRGQEVTLKEPAQRIVSLYGALTETVAALGKCENIVGVTAHETYPPCVRDKLKVGTHLRPNLEIILSLKPDLVLQGSVSRGGLLAVKELEAHGLKVAVFNAYTVEAVFATIERVGILLSRREAARTLVARMRRKCQELEARVARVKKRPRVFYEVSYPALLAAGQKHIVNDLITRAGGQNVIQVPKKFVRVAPELIIKLAPEVYIVQLGPMNKNPLPVAQRPFLKVIPAVAAGRVYYVDEFLFARPGPRIIKALEEMVRLLHPELP</sequence>
<name>A0A7V5P1D6_9BACT</name>
<evidence type="ECO:0000313" key="4">
    <source>
        <dbReference type="EMBL" id="HHI97986.1"/>
    </source>
</evidence>
<keyword evidence="2" id="KW-0175">Coiled coil</keyword>
<proteinExistence type="predicted"/>